<protein>
    <submittedName>
        <fullName evidence="1">Nucleotide-binding universal stress UspA family protein</fullName>
    </submittedName>
</protein>
<name>A0A840ZPA8_9HYPH</name>
<reference evidence="1 2" key="1">
    <citation type="submission" date="2020-08" db="EMBL/GenBank/DDBJ databases">
        <title>Genomic Encyclopedia of Type Strains, Phase IV (KMG-IV): sequencing the most valuable type-strain genomes for metagenomic binning, comparative biology and taxonomic classification.</title>
        <authorList>
            <person name="Goeker M."/>
        </authorList>
    </citation>
    <scope>NUCLEOTIDE SEQUENCE [LARGE SCALE GENOMIC DNA]</scope>
    <source>
        <strain evidence="1 2">DSM 2163</strain>
    </source>
</reference>
<organism evidence="1 2">
    <name type="scientific">Methylorubrum rhodinum</name>
    <dbReference type="NCBI Taxonomy" id="29428"/>
    <lineage>
        <taxon>Bacteria</taxon>
        <taxon>Pseudomonadati</taxon>
        <taxon>Pseudomonadota</taxon>
        <taxon>Alphaproteobacteria</taxon>
        <taxon>Hyphomicrobiales</taxon>
        <taxon>Methylobacteriaceae</taxon>
        <taxon>Methylorubrum</taxon>
    </lineage>
</organism>
<comment type="caution">
    <text evidence="1">The sequence shown here is derived from an EMBL/GenBank/DDBJ whole genome shotgun (WGS) entry which is preliminary data.</text>
</comment>
<accession>A0A840ZPA8</accession>
<dbReference type="Proteomes" id="UP000583454">
    <property type="component" value="Unassembled WGS sequence"/>
</dbReference>
<keyword evidence="2" id="KW-1185">Reference proteome</keyword>
<dbReference type="CDD" id="cd00293">
    <property type="entry name" value="USP-like"/>
    <property type="match status" value="1"/>
</dbReference>
<evidence type="ECO:0000313" key="1">
    <source>
        <dbReference type="EMBL" id="MBB5759004.1"/>
    </source>
</evidence>
<dbReference type="EMBL" id="JACHOP010000019">
    <property type="protein sequence ID" value="MBB5759004.1"/>
    <property type="molecule type" value="Genomic_DNA"/>
</dbReference>
<dbReference type="SUPFAM" id="SSF52402">
    <property type="entry name" value="Adenine nucleotide alpha hydrolases-like"/>
    <property type="match status" value="2"/>
</dbReference>
<proteinExistence type="predicted"/>
<dbReference type="RefSeq" id="WP_183571809.1">
    <property type="nucleotide sequence ID" value="NZ_JACHOP010000019.1"/>
</dbReference>
<gene>
    <name evidence="1" type="ORF">HNR00_003732</name>
</gene>
<evidence type="ECO:0000313" key="2">
    <source>
        <dbReference type="Proteomes" id="UP000583454"/>
    </source>
</evidence>
<dbReference type="AlphaFoldDB" id="A0A840ZPA8"/>
<dbReference type="Gene3D" id="3.40.50.12370">
    <property type="match status" value="1"/>
</dbReference>
<sequence>MTFGTVMVTVDPSEAARTRIRLAGHLADAFGASLLGVSAQVPIHLPPAGGPPVDAYVTPRLREACLDGLARAHAVFEEAAAGRSRNAWVSDVDFPLSFIVRQAARAGLVVTGRPGADEPPCLVADTGDLVMNLGRPLLVVPRGVDHLDGRRVALGWRNTREARRAVTDALPFLRRASKVVVVAIDEGGGTCSGEPVIRYLSGFGIQATAVRASAEGAGTAEALVDLACEHAADLLVTDAYGHSRLREWAFGGVTRDLLRGCPICCLLSH</sequence>